<evidence type="ECO:0000256" key="8">
    <source>
        <dbReference type="SAM" id="MobiDB-lite"/>
    </source>
</evidence>
<evidence type="ECO:0000256" key="3">
    <source>
        <dbReference type="ARBA" id="ARBA00019211"/>
    </source>
</evidence>
<evidence type="ECO:0000313" key="10">
    <source>
        <dbReference type="EMBL" id="OIS94190.1"/>
    </source>
</evidence>
<keyword evidence="7 9" id="KW-0472">Membrane</keyword>
<keyword evidence="4 9" id="KW-0812">Transmembrane</keyword>
<evidence type="ECO:0000256" key="7">
    <source>
        <dbReference type="ARBA" id="ARBA00023136"/>
    </source>
</evidence>
<dbReference type="AlphaFoldDB" id="A0A1J6I8Q8"/>
<sequence length="439" mass="47800">MVQSLQLGGNPEQKTAAQIRRVNRLPLFIGIGVVFALVAIIYLGLMSRGVLFPHDEGPGHTAGNPASDFAEQIKGGVSNAIIGEPRQQVFQPTPDQTPPRPDDNPFAPEAATKSANPAEQNLEPESVWRARLKRENQEQYIRERQRQRMARLQANGAAYDAPIAINNRKFGKNGVEAKGQGQMREIVSEQTGMAGNPRADIYAAALKAGLAGSSAGPNGQRNKEEFFNRDLKEQGYLAKRVVSQLSPYELKRGSVIPATLISALNSDLPGRISAQVSQNVFDSATGHHLLVPQGTKLFGRYDSKVSFGQSRVLVIWTDLVFPDGSTIQIDGMPGTDEEGYGGFKDKVNNHYLKTFGSAGLIALIGTGIDMAIPQDHNANGSQTSSQDAARRSFADTFGRLADKTVRNNMEVQPTLEVRPGYKFNVIVDRDIVFPGEFKT</sequence>
<evidence type="ECO:0000313" key="11">
    <source>
        <dbReference type="Proteomes" id="UP000182985"/>
    </source>
</evidence>
<dbReference type="RefSeq" id="WP_071631006.1">
    <property type="nucleotide sequence ID" value="NZ_MOEC01000005.1"/>
</dbReference>
<evidence type="ECO:0000256" key="9">
    <source>
        <dbReference type="SAM" id="Phobius"/>
    </source>
</evidence>
<evidence type="ECO:0000256" key="6">
    <source>
        <dbReference type="ARBA" id="ARBA00023026"/>
    </source>
</evidence>
<comment type="similarity">
    <text evidence="2">Belongs to the TrbI/VirB10 family.</text>
</comment>
<evidence type="ECO:0000256" key="5">
    <source>
        <dbReference type="ARBA" id="ARBA00022989"/>
    </source>
</evidence>
<evidence type="ECO:0000256" key="1">
    <source>
        <dbReference type="ARBA" id="ARBA00004167"/>
    </source>
</evidence>
<protein>
    <recommendedName>
        <fullName evidence="3">Type IV secretion system protein virB10</fullName>
    </recommendedName>
</protein>
<feature type="transmembrane region" description="Helical" evidence="9">
    <location>
        <begin position="25"/>
        <end position="45"/>
    </location>
</feature>
<dbReference type="EMBL" id="MOEC01000005">
    <property type="protein sequence ID" value="OIS94190.1"/>
    <property type="molecule type" value="Genomic_DNA"/>
</dbReference>
<keyword evidence="6" id="KW-0843">Virulence</keyword>
<evidence type="ECO:0000256" key="4">
    <source>
        <dbReference type="ARBA" id="ARBA00022692"/>
    </source>
</evidence>
<gene>
    <name evidence="10" type="ORF">BLA27_06605</name>
</gene>
<reference evidence="10 11" key="1">
    <citation type="submission" date="2016-10" db="EMBL/GenBank/DDBJ databases">
        <title>The Draft Genome Sequence of the Potato Rhizosphere Bacteria Ochrobactrum sp. IPA7.2.</title>
        <authorList>
            <person name="Gogoleva N.E."/>
            <person name="Khlopko Y.A."/>
            <person name="Burygin G.L."/>
            <person name="Plotnikov A.O."/>
        </authorList>
    </citation>
    <scope>NUCLEOTIDE SEQUENCE [LARGE SCALE GENOMIC DNA]</scope>
    <source>
        <strain evidence="10 11">IPA7.2</strain>
    </source>
</reference>
<keyword evidence="5 9" id="KW-1133">Transmembrane helix</keyword>
<dbReference type="OrthoDB" id="9807354at2"/>
<name>A0A1J6I8Q8_9HYPH</name>
<dbReference type="Pfam" id="PF03743">
    <property type="entry name" value="TrbI"/>
    <property type="match status" value="1"/>
</dbReference>
<proteinExistence type="inferred from homology"/>
<dbReference type="CDD" id="cd16429">
    <property type="entry name" value="VirB10"/>
    <property type="match status" value="1"/>
</dbReference>
<organism evidence="10 11">
    <name type="scientific">Brucella cytisi</name>
    <dbReference type="NCBI Taxonomy" id="407152"/>
    <lineage>
        <taxon>Bacteria</taxon>
        <taxon>Pseudomonadati</taxon>
        <taxon>Pseudomonadota</taxon>
        <taxon>Alphaproteobacteria</taxon>
        <taxon>Hyphomicrobiales</taxon>
        <taxon>Brucellaceae</taxon>
        <taxon>Brucella/Ochrobactrum group</taxon>
        <taxon>Brucella</taxon>
    </lineage>
</organism>
<comment type="caution">
    <text evidence="10">The sequence shown here is derived from an EMBL/GenBank/DDBJ whole genome shotgun (WGS) entry which is preliminary data.</text>
</comment>
<comment type="subcellular location">
    <subcellularLocation>
        <location evidence="1">Membrane</location>
        <topology evidence="1">Single-pass membrane protein</topology>
    </subcellularLocation>
</comment>
<keyword evidence="11" id="KW-1185">Reference proteome</keyword>
<accession>A0A1J6I8Q8</accession>
<dbReference type="NCBIfam" id="NF010405">
    <property type="entry name" value="PRK13831.1"/>
    <property type="match status" value="1"/>
</dbReference>
<dbReference type="Proteomes" id="UP000182985">
    <property type="component" value="Unassembled WGS sequence"/>
</dbReference>
<dbReference type="GO" id="GO:0016020">
    <property type="term" value="C:membrane"/>
    <property type="evidence" value="ECO:0007669"/>
    <property type="project" value="UniProtKB-SubCell"/>
</dbReference>
<dbReference type="Gene3D" id="2.40.128.260">
    <property type="entry name" value="Type IV secretion system, VirB10/TraB/TrbI"/>
    <property type="match status" value="1"/>
</dbReference>
<dbReference type="InterPro" id="IPR042217">
    <property type="entry name" value="T4SS_VirB10/TrbI"/>
</dbReference>
<dbReference type="InterPro" id="IPR005498">
    <property type="entry name" value="T4SS_VirB10/TraB/TrbI"/>
</dbReference>
<feature type="region of interest" description="Disordered" evidence="8">
    <location>
        <begin position="85"/>
        <end position="125"/>
    </location>
</feature>
<evidence type="ECO:0000256" key="2">
    <source>
        <dbReference type="ARBA" id="ARBA00010265"/>
    </source>
</evidence>